<protein>
    <submittedName>
        <fullName evidence="1">Uncharacterized protein</fullName>
    </submittedName>
</protein>
<evidence type="ECO:0000313" key="1">
    <source>
        <dbReference type="EMBL" id="WUQ87473.1"/>
    </source>
</evidence>
<evidence type="ECO:0000313" key="2">
    <source>
        <dbReference type="Proteomes" id="UP001432222"/>
    </source>
</evidence>
<reference evidence="1" key="1">
    <citation type="submission" date="2022-10" db="EMBL/GenBank/DDBJ databases">
        <title>The complete genomes of actinobacterial strains from the NBC collection.</title>
        <authorList>
            <person name="Joergensen T.S."/>
            <person name="Alvarez Arevalo M."/>
            <person name="Sterndorff E.B."/>
            <person name="Faurdal D."/>
            <person name="Vuksanovic O."/>
            <person name="Mourched A.-S."/>
            <person name="Charusanti P."/>
            <person name="Shaw S."/>
            <person name="Blin K."/>
            <person name="Weber T."/>
        </authorList>
    </citation>
    <scope>NUCLEOTIDE SEQUENCE</scope>
    <source>
        <strain evidence="1">NBC_00222</strain>
    </source>
</reference>
<dbReference type="Proteomes" id="UP001432222">
    <property type="component" value="Chromosome"/>
</dbReference>
<proteinExistence type="predicted"/>
<keyword evidence="2" id="KW-1185">Reference proteome</keyword>
<organism evidence="1 2">
    <name type="scientific">Kitasatospora purpeofusca</name>
    <dbReference type="NCBI Taxonomy" id="67352"/>
    <lineage>
        <taxon>Bacteria</taxon>
        <taxon>Bacillati</taxon>
        <taxon>Actinomycetota</taxon>
        <taxon>Actinomycetes</taxon>
        <taxon>Kitasatosporales</taxon>
        <taxon>Streptomycetaceae</taxon>
        <taxon>Kitasatospora</taxon>
    </lineage>
</organism>
<name>A0ABZ1U8Q6_9ACTN</name>
<gene>
    <name evidence="1" type="ORF">OHA16_33605</name>
</gene>
<dbReference type="RefSeq" id="WP_328958032.1">
    <property type="nucleotide sequence ID" value="NZ_CP108110.1"/>
</dbReference>
<dbReference type="EMBL" id="CP108110">
    <property type="protein sequence ID" value="WUQ87473.1"/>
    <property type="molecule type" value="Genomic_DNA"/>
</dbReference>
<accession>A0ABZ1U8Q6</accession>
<sequence>MNLSISADQPTIVPGRTGTQTLTVANSGRPTTGESLVAFSTPAYTNIDRSVPLPAGCTLRYQNQDPTVPEVVNCRIPAGLAADRPVQLAIPLAVTERARLTGPALDAFSVVPTDGSPDTESDFNDNWALSSVVMTRPTPAIPVGNRVGLHLTHDVPVLAADGTATAILRYGNAGPAATVGPVQITFVTPFSTTVDPDRPLPQGCEIVLADRSLATPDVVVCTLPRLGTDQETALGLPLRSEDTGLAGRVAAPALIAPACADDVDTDQTDNMDDPGVLIPRRTT</sequence>